<protein>
    <recommendedName>
        <fullName evidence="3">Peptidase M15</fullName>
    </recommendedName>
</protein>
<dbReference type="SUPFAM" id="SSF55166">
    <property type="entry name" value="Hedgehog/DD-peptidase"/>
    <property type="match status" value="1"/>
</dbReference>
<proteinExistence type="predicted"/>
<evidence type="ECO:0000313" key="1">
    <source>
        <dbReference type="EMBL" id="KMS51531.1"/>
    </source>
</evidence>
<sequence length="216" mass="24415">MKKPVTVASLSEFGRERLSKSFFMRDFLFSDIASIHGFANIPDDPELAIAAGSRLCQDLLEPLQDHFGRIAIRSAFRSAEVNGFGAEMQAAGKAGYSCASNESNYASHIWDRRRDGMMGATACIVVPSFWDAFQEEGDWQKLAWWIHDHLPYSSLYFFPKYWAFNISWFEQPTRTIHSYRSPKGCLTKPGMENHGGTHEQEWAGIEKAMCAVTTRG</sequence>
<name>A0A0J7XHP3_9SPHN</name>
<accession>A0A0J7XHP3</accession>
<comment type="caution">
    <text evidence="1">The sequence shown here is derived from an EMBL/GenBank/DDBJ whole genome shotgun (WGS) entry which is preliminary data.</text>
</comment>
<reference evidence="1 2" key="1">
    <citation type="journal article" date="2015" name="G3 (Bethesda)">
        <title>Insights into Ongoing Evolution of the Hexachlorocyclohexane Catabolic Pathway from Comparative Genomics of Ten Sphingomonadaceae Strains.</title>
        <authorList>
            <person name="Pearce S.L."/>
            <person name="Oakeshott J.G."/>
            <person name="Pandey G."/>
        </authorList>
    </citation>
    <scope>NUCLEOTIDE SEQUENCE [LARGE SCALE GENOMIC DNA]</scope>
    <source>
        <strain evidence="1 2">LL02</strain>
    </source>
</reference>
<dbReference type="Proteomes" id="UP000052268">
    <property type="component" value="Unassembled WGS sequence"/>
</dbReference>
<dbReference type="EMBL" id="JACU01000012">
    <property type="protein sequence ID" value="KMS51531.1"/>
    <property type="molecule type" value="Genomic_DNA"/>
</dbReference>
<keyword evidence="2" id="KW-1185">Reference proteome</keyword>
<dbReference type="InterPro" id="IPR009045">
    <property type="entry name" value="Zn_M74/Hedgehog-like"/>
</dbReference>
<dbReference type="PATRIC" id="fig|1114963.3.peg.4565"/>
<gene>
    <name evidence="1" type="ORF">V474_04645</name>
</gene>
<dbReference type="AlphaFoldDB" id="A0A0J7XHP3"/>
<evidence type="ECO:0008006" key="3">
    <source>
        <dbReference type="Google" id="ProtNLM"/>
    </source>
</evidence>
<dbReference type="OrthoDB" id="7171572at2"/>
<evidence type="ECO:0000313" key="2">
    <source>
        <dbReference type="Proteomes" id="UP000052268"/>
    </source>
</evidence>
<organism evidence="1 2">
    <name type="scientific">Novosphingobium barchaimii LL02</name>
    <dbReference type="NCBI Taxonomy" id="1114963"/>
    <lineage>
        <taxon>Bacteria</taxon>
        <taxon>Pseudomonadati</taxon>
        <taxon>Pseudomonadota</taxon>
        <taxon>Alphaproteobacteria</taxon>
        <taxon>Sphingomonadales</taxon>
        <taxon>Sphingomonadaceae</taxon>
        <taxon>Novosphingobium</taxon>
    </lineage>
</organism>